<dbReference type="PANTHER" id="PTHR30146:SF148">
    <property type="entry name" value="HTH-TYPE TRANSCRIPTIONAL REPRESSOR PURR-RELATED"/>
    <property type="match status" value="1"/>
</dbReference>
<dbReference type="EMBL" id="QQXL01000001">
    <property type="protein sequence ID" value="RKW71388.1"/>
    <property type="molecule type" value="Genomic_DNA"/>
</dbReference>
<dbReference type="Gene3D" id="3.40.50.2300">
    <property type="match status" value="2"/>
</dbReference>
<dbReference type="Pfam" id="PF13377">
    <property type="entry name" value="Peripla_BP_3"/>
    <property type="match status" value="1"/>
</dbReference>
<keyword evidence="2" id="KW-0805">Transcription regulation</keyword>
<dbReference type="GO" id="GO:0000976">
    <property type="term" value="F:transcription cis-regulatory region binding"/>
    <property type="evidence" value="ECO:0007669"/>
    <property type="project" value="TreeGrafter"/>
</dbReference>
<dbReference type="Pfam" id="PF00356">
    <property type="entry name" value="LacI"/>
    <property type="match status" value="1"/>
</dbReference>
<protein>
    <submittedName>
        <fullName evidence="6">LacI family transcriptional regulator</fullName>
    </submittedName>
</protein>
<evidence type="ECO:0000256" key="2">
    <source>
        <dbReference type="ARBA" id="ARBA00023015"/>
    </source>
</evidence>
<accession>A0A496PLH6</accession>
<dbReference type="PANTHER" id="PTHR30146">
    <property type="entry name" value="LACI-RELATED TRANSCRIPTIONAL REPRESSOR"/>
    <property type="match status" value="1"/>
</dbReference>
<evidence type="ECO:0000256" key="4">
    <source>
        <dbReference type="ARBA" id="ARBA00023163"/>
    </source>
</evidence>
<dbReference type="Proteomes" id="UP000273119">
    <property type="component" value="Unassembled WGS sequence"/>
</dbReference>
<proteinExistence type="predicted"/>
<keyword evidence="3" id="KW-0238">DNA-binding</keyword>
<dbReference type="PROSITE" id="PS00356">
    <property type="entry name" value="HTH_LACI_1"/>
    <property type="match status" value="1"/>
</dbReference>
<dbReference type="RefSeq" id="WP_121483651.1">
    <property type="nucleotide sequence ID" value="NZ_QQXL01000001.1"/>
</dbReference>
<dbReference type="InterPro" id="IPR000843">
    <property type="entry name" value="HTH_LacI"/>
</dbReference>
<dbReference type="AlphaFoldDB" id="A0A496PLH6"/>
<dbReference type="InterPro" id="IPR028082">
    <property type="entry name" value="Peripla_BP_I"/>
</dbReference>
<name>A0A496PLH6_9MICC</name>
<dbReference type="Gene3D" id="1.10.260.40">
    <property type="entry name" value="lambda repressor-like DNA-binding domains"/>
    <property type="match status" value="1"/>
</dbReference>
<dbReference type="GO" id="GO:0003700">
    <property type="term" value="F:DNA-binding transcription factor activity"/>
    <property type="evidence" value="ECO:0007669"/>
    <property type="project" value="TreeGrafter"/>
</dbReference>
<dbReference type="InterPro" id="IPR010982">
    <property type="entry name" value="Lambda_DNA-bd_dom_sf"/>
</dbReference>
<evidence type="ECO:0000256" key="1">
    <source>
        <dbReference type="ARBA" id="ARBA00022491"/>
    </source>
</evidence>
<comment type="caution">
    <text evidence="6">The sequence shown here is derived from an EMBL/GenBank/DDBJ whole genome shotgun (WGS) entry which is preliminary data.</text>
</comment>
<evidence type="ECO:0000313" key="6">
    <source>
        <dbReference type="EMBL" id="RKW71388.1"/>
    </source>
</evidence>
<dbReference type="CDD" id="cd06267">
    <property type="entry name" value="PBP1_LacI_sugar_binding-like"/>
    <property type="match status" value="1"/>
</dbReference>
<evidence type="ECO:0000313" key="7">
    <source>
        <dbReference type="Proteomes" id="UP000273119"/>
    </source>
</evidence>
<dbReference type="SUPFAM" id="SSF47413">
    <property type="entry name" value="lambda repressor-like DNA-binding domains"/>
    <property type="match status" value="1"/>
</dbReference>
<keyword evidence="4" id="KW-0804">Transcription</keyword>
<reference evidence="6 7" key="1">
    <citation type="submission" date="2018-07" db="EMBL/GenBank/DDBJ databases">
        <title>Arthrobacter sp. nov., isolated from raw cow's milk with high bacterial count.</title>
        <authorList>
            <person name="Hahne J."/>
            <person name="Isele D."/>
            <person name="Lipski A."/>
        </authorList>
    </citation>
    <scope>NUCLEOTIDE SEQUENCE [LARGE SCALE GENOMIC DNA]</scope>
    <source>
        <strain evidence="6 7">JZ R-183</strain>
    </source>
</reference>
<dbReference type="InterPro" id="IPR046335">
    <property type="entry name" value="LacI/GalR-like_sensor"/>
</dbReference>
<organism evidence="6 7">
    <name type="scientific">Galactobacter caseinivorans</name>
    <dbReference type="NCBI Taxonomy" id="2676123"/>
    <lineage>
        <taxon>Bacteria</taxon>
        <taxon>Bacillati</taxon>
        <taxon>Actinomycetota</taxon>
        <taxon>Actinomycetes</taxon>
        <taxon>Micrococcales</taxon>
        <taxon>Micrococcaceae</taxon>
        <taxon>Galactobacter</taxon>
    </lineage>
</organism>
<evidence type="ECO:0000256" key="3">
    <source>
        <dbReference type="ARBA" id="ARBA00023125"/>
    </source>
</evidence>
<evidence type="ECO:0000259" key="5">
    <source>
        <dbReference type="PROSITE" id="PS50932"/>
    </source>
</evidence>
<dbReference type="PRINTS" id="PR00036">
    <property type="entry name" value="HTHLACI"/>
</dbReference>
<sequence length="333" mass="35521">MVTINEVAQRAGVSASTVSHVLNKTRPVNQDTRERVERAVEELGYRRSAVARTLAGGKSNTIGLVISGLSNAYFGPLLAAIERGVTAAGYVLVIGDSHDEATMERRVVESLLDRHVDGLLVAPSPGFLESSANVVAQAGTPLVAIDRSIDVDCDQVVPENRLATQELTEHLLWHGHRRIAVMSGLPGLDSTEERRAGYIDALERRGLSVDPDLIAVADSGSEQARAATAKLFSAPDRPGALLTLNNAMTIGALRGLKDVGLEVPRDVALVAYDDFEWSDLFEPGLTAVAQDIDAMGALAVERLLARINGDTEPAQTHVIATDFRLRSSCGCPS</sequence>
<dbReference type="SUPFAM" id="SSF53822">
    <property type="entry name" value="Periplasmic binding protein-like I"/>
    <property type="match status" value="1"/>
</dbReference>
<feature type="domain" description="HTH lacI-type" evidence="5">
    <location>
        <begin position="2"/>
        <end position="56"/>
    </location>
</feature>
<keyword evidence="1" id="KW-0678">Repressor</keyword>
<keyword evidence="7" id="KW-1185">Reference proteome</keyword>
<dbReference type="SMART" id="SM00354">
    <property type="entry name" value="HTH_LACI"/>
    <property type="match status" value="1"/>
</dbReference>
<dbReference type="CDD" id="cd01392">
    <property type="entry name" value="HTH_LacI"/>
    <property type="match status" value="1"/>
</dbReference>
<gene>
    <name evidence="6" type="ORF">DWQ67_00590</name>
</gene>
<dbReference type="PROSITE" id="PS50932">
    <property type="entry name" value="HTH_LACI_2"/>
    <property type="match status" value="1"/>
</dbReference>